<organism evidence="2 3">
    <name type="scientific">Setomelanomma holmii</name>
    <dbReference type="NCBI Taxonomy" id="210430"/>
    <lineage>
        <taxon>Eukaryota</taxon>
        <taxon>Fungi</taxon>
        <taxon>Dikarya</taxon>
        <taxon>Ascomycota</taxon>
        <taxon>Pezizomycotina</taxon>
        <taxon>Dothideomycetes</taxon>
        <taxon>Pleosporomycetidae</taxon>
        <taxon>Pleosporales</taxon>
        <taxon>Pleosporineae</taxon>
        <taxon>Phaeosphaeriaceae</taxon>
        <taxon>Setomelanomma</taxon>
    </lineage>
</organism>
<dbReference type="Proteomes" id="UP000799777">
    <property type="component" value="Unassembled WGS sequence"/>
</dbReference>
<sequence length="278" mass="30662">MSGPTPNRNRRRALSGDYPPPDYNQSPRHGRIPSRTIEPANSPQGQQHALPAGPASPQPTYRPIPTVMYGPMQQPTNLQRFAGESVVPFLRWAFTIYDSHDRAKANHDYYPEVDNAVWWSETIDAFDNDSRLIHELILRIADPDLGHPSMEPIRQNRSMVELLLYRHFQRHGGLNLPPTNPAVQAMQQYESTVAQARAQYATTYGVQLMPEDADWPRLKFPIWNDFYGPNAKKSPDGKGKGRGPSSGGMEGKPFWKGPGGEGSRGPPGGGAGGGGIAT</sequence>
<feature type="region of interest" description="Disordered" evidence="1">
    <location>
        <begin position="229"/>
        <end position="278"/>
    </location>
</feature>
<protein>
    <submittedName>
        <fullName evidence="2">Uncharacterized protein</fullName>
    </submittedName>
</protein>
<feature type="region of interest" description="Disordered" evidence="1">
    <location>
        <begin position="1"/>
        <end position="61"/>
    </location>
</feature>
<evidence type="ECO:0000313" key="2">
    <source>
        <dbReference type="EMBL" id="KAF2032777.1"/>
    </source>
</evidence>
<comment type="caution">
    <text evidence="2">The sequence shown here is derived from an EMBL/GenBank/DDBJ whole genome shotgun (WGS) entry which is preliminary data.</text>
</comment>
<reference evidence="2" key="1">
    <citation type="journal article" date="2020" name="Stud. Mycol.">
        <title>101 Dothideomycetes genomes: a test case for predicting lifestyles and emergence of pathogens.</title>
        <authorList>
            <person name="Haridas S."/>
            <person name="Albert R."/>
            <person name="Binder M."/>
            <person name="Bloem J."/>
            <person name="Labutti K."/>
            <person name="Salamov A."/>
            <person name="Andreopoulos B."/>
            <person name="Baker S."/>
            <person name="Barry K."/>
            <person name="Bills G."/>
            <person name="Bluhm B."/>
            <person name="Cannon C."/>
            <person name="Castanera R."/>
            <person name="Culley D."/>
            <person name="Daum C."/>
            <person name="Ezra D."/>
            <person name="Gonzalez J."/>
            <person name="Henrissat B."/>
            <person name="Kuo A."/>
            <person name="Liang C."/>
            <person name="Lipzen A."/>
            <person name="Lutzoni F."/>
            <person name="Magnuson J."/>
            <person name="Mondo S."/>
            <person name="Nolan M."/>
            <person name="Ohm R."/>
            <person name="Pangilinan J."/>
            <person name="Park H.-J."/>
            <person name="Ramirez L."/>
            <person name="Alfaro M."/>
            <person name="Sun H."/>
            <person name="Tritt A."/>
            <person name="Yoshinaga Y."/>
            <person name="Zwiers L.-H."/>
            <person name="Turgeon B."/>
            <person name="Goodwin S."/>
            <person name="Spatafora J."/>
            <person name="Crous P."/>
            <person name="Grigoriev I."/>
        </authorList>
    </citation>
    <scope>NUCLEOTIDE SEQUENCE</scope>
    <source>
        <strain evidence="2">CBS 110217</strain>
    </source>
</reference>
<name>A0A9P4LQI5_9PLEO</name>
<accession>A0A9P4LQI5</accession>
<gene>
    <name evidence="2" type="ORF">EK21DRAFT_109522</name>
</gene>
<evidence type="ECO:0000256" key="1">
    <source>
        <dbReference type="SAM" id="MobiDB-lite"/>
    </source>
</evidence>
<dbReference type="AlphaFoldDB" id="A0A9P4LQI5"/>
<feature type="compositionally biased region" description="Gly residues" evidence="1">
    <location>
        <begin position="257"/>
        <end position="278"/>
    </location>
</feature>
<keyword evidence="3" id="KW-1185">Reference proteome</keyword>
<proteinExistence type="predicted"/>
<dbReference type="OrthoDB" id="3774394at2759"/>
<evidence type="ECO:0000313" key="3">
    <source>
        <dbReference type="Proteomes" id="UP000799777"/>
    </source>
</evidence>
<dbReference type="EMBL" id="ML978170">
    <property type="protein sequence ID" value="KAF2032777.1"/>
    <property type="molecule type" value="Genomic_DNA"/>
</dbReference>